<dbReference type="InterPro" id="IPR011006">
    <property type="entry name" value="CheY-like_superfamily"/>
</dbReference>
<dbReference type="PANTHER" id="PTHR45566:SF1">
    <property type="entry name" value="HTH-TYPE TRANSCRIPTIONAL REGULATOR YHJB-RELATED"/>
    <property type="match status" value="1"/>
</dbReference>
<dbReference type="GO" id="GO:0000160">
    <property type="term" value="P:phosphorelay signal transduction system"/>
    <property type="evidence" value="ECO:0007669"/>
    <property type="project" value="InterPro"/>
</dbReference>
<dbReference type="Pfam" id="PF00072">
    <property type="entry name" value="Response_reg"/>
    <property type="match status" value="1"/>
</dbReference>
<accession>A0A951PH18</accession>
<dbReference type="SUPFAM" id="SSF52172">
    <property type="entry name" value="CheY-like"/>
    <property type="match status" value="1"/>
</dbReference>
<dbReference type="CDD" id="cd17535">
    <property type="entry name" value="REC_NarL-like"/>
    <property type="match status" value="1"/>
</dbReference>
<dbReference type="Gene3D" id="3.40.50.2300">
    <property type="match status" value="1"/>
</dbReference>
<dbReference type="InterPro" id="IPR001789">
    <property type="entry name" value="Sig_transdc_resp-reg_receiver"/>
</dbReference>
<evidence type="ECO:0000256" key="1">
    <source>
        <dbReference type="PROSITE-ProRule" id="PRU00169"/>
    </source>
</evidence>
<dbReference type="AlphaFoldDB" id="A0A951PH18"/>
<name>A0A951PH18_9CYAN</name>
<proteinExistence type="predicted"/>
<protein>
    <submittedName>
        <fullName evidence="4">DUF3685 domain-containing protein</fullName>
    </submittedName>
</protein>
<dbReference type="PANTHER" id="PTHR45566">
    <property type="entry name" value="HTH-TYPE TRANSCRIPTIONAL REGULATOR YHJB-RELATED"/>
    <property type="match status" value="1"/>
</dbReference>
<reference evidence="4" key="2">
    <citation type="journal article" date="2022" name="Microbiol. Resour. Announc.">
        <title>Metagenome Sequencing to Explore Phylogenomics of Terrestrial Cyanobacteria.</title>
        <authorList>
            <person name="Ward R.D."/>
            <person name="Stajich J.E."/>
            <person name="Johansen J.R."/>
            <person name="Huntemann M."/>
            <person name="Clum A."/>
            <person name="Foster B."/>
            <person name="Foster B."/>
            <person name="Roux S."/>
            <person name="Palaniappan K."/>
            <person name="Varghese N."/>
            <person name="Mukherjee S."/>
            <person name="Reddy T.B.K."/>
            <person name="Daum C."/>
            <person name="Copeland A."/>
            <person name="Chen I.A."/>
            <person name="Ivanova N.N."/>
            <person name="Kyrpides N.C."/>
            <person name="Shapiro N."/>
            <person name="Eloe-Fadrosh E.A."/>
            <person name="Pietrasiak N."/>
        </authorList>
    </citation>
    <scope>NUCLEOTIDE SEQUENCE</scope>
    <source>
        <strain evidence="4">CPER-KK1</strain>
    </source>
</reference>
<dbReference type="InterPro" id="IPR051015">
    <property type="entry name" value="EvgA-like"/>
</dbReference>
<feature type="domain" description="Response regulatory" evidence="3">
    <location>
        <begin position="16"/>
        <end position="141"/>
    </location>
</feature>
<evidence type="ECO:0000313" key="4">
    <source>
        <dbReference type="EMBL" id="MBW4543378.1"/>
    </source>
</evidence>
<evidence type="ECO:0000259" key="3">
    <source>
        <dbReference type="PROSITE" id="PS50110"/>
    </source>
</evidence>
<comment type="caution">
    <text evidence="1">Lacks conserved residue(s) required for the propagation of feature annotation.</text>
</comment>
<dbReference type="Proteomes" id="UP000753908">
    <property type="component" value="Unassembled WGS sequence"/>
</dbReference>
<dbReference type="PROSITE" id="PS50110">
    <property type="entry name" value="RESPONSE_REGULATORY"/>
    <property type="match status" value="1"/>
</dbReference>
<comment type="caution">
    <text evidence="4">The sequence shown here is derived from an EMBL/GenBank/DDBJ whole genome shotgun (WGS) entry which is preliminary data.</text>
</comment>
<dbReference type="InterPro" id="IPR016837">
    <property type="entry name" value="Uncharacterised_Ycf55_cyanobac"/>
</dbReference>
<gene>
    <name evidence="4" type="ORF">KME25_02855</name>
</gene>
<dbReference type="InterPro" id="IPR022552">
    <property type="entry name" value="UPF_Ycf55"/>
</dbReference>
<evidence type="ECO:0000313" key="5">
    <source>
        <dbReference type="Proteomes" id="UP000753908"/>
    </source>
</evidence>
<dbReference type="PIRSF" id="PIRSF026434">
    <property type="entry name" value="RR_ycf55_prd"/>
    <property type="match status" value="1"/>
</dbReference>
<sequence length="606" mass="67347">MSDSNATRDSIHGLTRLLLVDDDPIFRLGLRTALESFPDLQVVAEADTGIAAPEILGRLVSQNTVDLVVLELDSGGSRPNSLSGLSLCQQLKTEYPDLPVLLLTAQSEPLLLLSVKESGIEGYCAKGSAIATLVQAIRQIRSGQPAWQTLSTESPALTSSVRPPTWHHKMRSYGLRQIEEALALVNQELQNPNLSNLDWLFWSGRRRELRAARWVVNQLLPTDVIVVERERIGGQNSLRAADSLGLPSVPATPTRSLSSSSQSSISRQQIVPASRLANSELSQVPQQSTLFELTLAKLQSGLSNLTGVVLEIDILSPEKKQDLLYIVLQKFEDILQELRFSQVTLEQLPQKRSLILQDLWQVSIIDFFGKYYTLPIEENGFEVVNILLSDAALVKTAILDKIPFVVDLLTQQLFEAPLIIDNVSYPAQTPEAVARAELVLHNLIIQVANAVVQPLLNEFSDVETIKQSFYARHLISSRELARFRNNLSWRYRTLQGLEEPRTIFESRYELFVLSDTGIKRTSIYAPRRQELEQLRGIPLAVTLAYETRDAIAPRLRGVVAWVGKGVVYVLTQVLGRGIGLVVRGVIQGVGSTLQDTRFGKNSERGK</sequence>
<dbReference type="EMBL" id="JAHHIF010000003">
    <property type="protein sequence ID" value="MBW4543378.1"/>
    <property type="molecule type" value="Genomic_DNA"/>
</dbReference>
<dbReference type="InterPro" id="IPR058245">
    <property type="entry name" value="NreC/VraR/RcsB-like_REC"/>
</dbReference>
<dbReference type="SMART" id="SM00448">
    <property type="entry name" value="REC"/>
    <property type="match status" value="1"/>
</dbReference>
<feature type="region of interest" description="Disordered" evidence="2">
    <location>
        <begin position="243"/>
        <end position="265"/>
    </location>
</feature>
<reference evidence="4" key="1">
    <citation type="submission" date="2021-05" db="EMBL/GenBank/DDBJ databases">
        <authorList>
            <person name="Pietrasiak N."/>
            <person name="Ward R."/>
            <person name="Stajich J.E."/>
            <person name="Kurbessoian T."/>
        </authorList>
    </citation>
    <scope>NUCLEOTIDE SEQUENCE</scope>
    <source>
        <strain evidence="4">CPER-KK1</strain>
    </source>
</reference>
<dbReference type="Pfam" id="PF12452">
    <property type="entry name" value="DUF3685"/>
    <property type="match status" value="1"/>
</dbReference>
<evidence type="ECO:0000256" key="2">
    <source>
        <dbReference type="SAM" id="MobiDB-lite"/>
    </source>
</evidence>
<organism evidence="4 5">
    <name type="scientific">Symplocastrum torsivum CPER-KK1</name>
    <dbReference type="NCBI Taxonomy" id="450513"/>
    <lineage>
        <taxon>Bacteria</taxon>
        <taxon>Bacillati</taxon>
        <taxon>Cyanobacteriota</taxon>
        <taxon>Cyanophyceae</taxon>
        <taxon>Oscillatoriophycideae</taxon>
        <taxon>Oscillatoriales</taxon>
        <taxon>Microcoleaceae</taxon>
        <taxon>Symplocastrum</taxon>
    </lineage>
</organism>
<feature type="compositionally biased region" description="Low complexity" evidence="2">
    <location>
        <begin position="255"/>
        <end position="265"/>
    </location>
</feature>